<dbReference type="Proteomes" id="UP000438699">
    <property type="component" value="Unassembled WGS sequence"/>
</dbReference>
<accession>A0A6N6N3N0</accession>
<reference evidence="1 2" key="1">
    <citation type="journal article" date="2017" name="Int. J. Syst. Evol. Microbiol.">
        <title>Desulfovibrio senegalensis sp. nov., a mesophilic sulfate reducer isolated from marine sediment.</title>
        <authorList>
            <person name="Thioye A."/>
            <person name="Gam Z.B.A."/>
            <person name="Mbengue M."/>
            <person name="Cayol J.L."/>
            <person name="Joseph-Bartoli M."/>
            <person name="Toure-Kane C."/>
            <person name="Labat M."/>
        </authorList>
    </citation>
    <scope>NUCLEOTIDE SEQUENCE [LARGE SCALE GENOMIC DNA]</scope>
    <source>
        <strain evidence="1 2">DSM 101509</strain>
    </source>
</reference>
<keyword evidence="2" id="KW-1185">Reference proteome</keyword>
<evidence type="ECO:0000313" key="1">
    <source>
        <dbReference type="EMBL" id="KAB1441669.1"/>
    </source>
</evidence>
<dbReference type="RefSeq" id="WP_151150761.1">
    <property type="nucleotide sequence ID" value="NZ_WAIE01000003.1"/>
</dbReference>
<dbReference type="AlphaFoldDB" id="A0A6N6N3N0"/>
<sequence length="695" mass="76269">MSIATPPLTSFTAGELSPRLEGRVDLAKYFNGCRTLLNFHVHPHGGISRRCGFRFVGHAMDHDAPGLLIPFEFNPDQTYILEFGEQDGTPKMCVFADHGLVQGADDRPFELDVPYAASELERLRYVQSNDVLVLVHKDHPPRTLTRRGHAQWELAEMEFLGRPEAWGEGNYPSCCCFFEQRLVLAATPEQPGTIWFSRTGHMHDFRLRTCEAPMEAWRDRVVSGTGTGAYAEKFTVRAGGLFDAGSGVRGRSTDGGDCYYRYRGGRIYAPDSANMEVTFVETPGSTARYIETVHGPDGLLREEFWELVMPGDRIVSEAGQEPLDDDAMEITLAGREGNNIEFLVPRARLWVGTSGGEWTVGSSDSGVLTPSCVKADHQGSCGSQGARPETVGCEALFIQRSGSKVRGMGYRDESDAYASRDLTLLSEHIAGPGLTQLAYAQEPDSVVYALRKDGALACLTMEPDEDVVAWSRLQTDGQITAIACVHHGPSRRDELWVLVRRERAGQSVCNVEYLEARTDMGAASAFFVDSGLTHAGEPVRTLCGLDHLAGRVVTVLADGAVHPEVTVDTDGSITLEREASVIHAGLPFESVVQPMRLEAGSNRGTAQTKRKRIVRVAVRFHDTLGGGIGPAPDNLEPVYFRSPADRMDNPPELWAGDKRVLFPKGWNRDGVLTVVQRQPLPMTVLMIVPEVVVNE</sequence>
<dbReference type="EMBL" id="WAIE01000003">
    <property type="protein sequence ID" value="KAB1441669.1"/>
    <property type="molecule type" value="Genomic_DNA"/>
</dbReference>
<evidence type="ECO:0000313" key="2">
    <source>
        <dbReference type="Proteomes" id="UP000438699"/>
    </source>
</evidence>
<proteinExistence type="predicted"/>
<organism evidence="1 2">
    <name type="scientific">Pseudodesulfovibrio senegalensis</name>
    <dbReference type="NCBI Taxonomy" id="1721087"/>
    <lineage>
        <taxon>Bacteria</taxon>
        <taxon>Pseudomonadati</taxon>
        <taxon>Thermodesulfobacteriota</taxon>
        <taxon>Desulfovibrionia</taxon>
        <taxon>Desulfovibrionales</taxon>
        <taxon>Desulfovibrionaceae</taxon>
    </lineage>
</organism>
<protein>
    <submittedName>
        <fullName evidence="1">Uncharacterized protein</fullName>
    </submittedName>
</protein>
<dbReference type="OrthoDB" id="5438497at2"/>
<comment type="caution">
    <text evidence="1">The sequence shown here is derived from an EMBL/GenBank/DDBJ whole genome shotgun (WGS) entry which is preliminary data.</text>
</comment>
<name>A0A6N6N3N0_9BACT</name>
<gene>
    <name evidence="1" type="ORF">F8A88_08710</name>
</gene>